<gene>
    <name evidence="5" type="ORF">HMPREF1541_10234</name>
</gene>
<dbReference type="SUPFAM" id="SSF50129">
    <property type="entry name" value="GroES-like"/>
    <property type="match status" value="1"/>
</dbReference>
<keyword evidence="2" id="KW-0560">Oxidoreductase</keyword>
<dbReference type="InterPro" id="IPR013154">
    <property type="entry name" value="ADH-like_N"/>
</dbReference>
<dbReference type="HOGENOM" id="CLU_026673_16_5_1"/>
<dbReference type="SUPFAM" id="SSF51735">
    <property type="entry name" value="NAD(P)-binding Rossmann-fold domains"/>
    <property type="match status" value="1"/>
</dbReference>
<evidence type="ECO:0000259" key="3">
    <source>
        <dbReference type="Pfam" id="PF00107"/>
    </source>
</evidence>
<dbReference type="Gene3D" id="3.90.180.10">
    <property type="entry name" value="Medium-chain alcohol dehydrogenases, catalytic domain"/>
    <property type="match status" value="1"/>
</dbReference>
<dbReference type="PANTHER" id="PTHR45348">
    <property type="entry name" value="HYPOTHETICAL OXIDOREDUCTASE (EUROFUNG)"/>
    <property type="match status" value="1"/>
</dbReference>
<accession>W2S9H6</accession>
<dbReference type="InterPro" id="IPR036291">
    <property type="entry name" value="NAD(P)-bd_dom_sf"/>
</dbReference>
<keyword evidence="6" id="KW-1185">Reference proteome</keyword>
<evidence type="ECO:0000313" key="6">
    <source>
        <dbReference type="Proteomes" id="UP000030752"/>
    </source>
</evidence>
<dbReference type="InParanoid" id="W2S9H6"/>
<protein>
    <recommendedName>
        <fullName evidence="7">Enoyl reductase (ER) domain-containing protein</fullName>
    </recommendedName>
</protein>
<feature type="domain" description="Alcohol dehydrogenase-like C-terminal" evidence="3">
    <location>
        <begin position="167"/>
        <end position="258"/>
    </location>
</feature>
<dbReference type="InterPro" id="IPR013149">
    <property type="entry name" value="ADH-like_C"/>
</dbReference>
<dbReference type="InterPro" id="IPR047122">
    <property type="entry name" value="Trans-enoyl_RdTase-like"/>
</dbReference>
<evidence type="ECO:0008006" key="7">
    <source>
        <dbReference type="Google" id="ProtNLM"/>
    </source>
</evidence>
<dbReference type="GeneID" id="19977573"/>
<evidence type="ECO:0000256" key="2">
    <source>
        <dbReference type="ARBA" id="ARBA00023002"/>
    </source>
</evidence>
<evidence type="ECO:0000313" key="5">
    <source>
        <dbReference type="EMBL" id="ETN44564.1"/>
    </source>
</evidence>
<dbReference type="Proteomes" id="UP000030752">
    <property type="component" value="Unassembled WGS sequence"/>
</dbReference>
<dbReference type="GO" id="GO:0016651">
    <property type="term" value="F:oxidoreductase activity, acting on NAD(P)H"/>
    <property type="evidence" value="ECO:0007669"/>
    <property type="project" value="InterPro"/>
</dbReference>
<sequence>MSTHPRVVTVAPGAPLEVHQVPTVRPKDNEVRVRVEWTASTPLDMHQAIGGLLVKHPQGLGDGTAGTVVEAGLTARYKVGDKVAGFTWRNNVEKSHQLYCTAPDNFFGLVPPGHTMQEMVVLGNNFVTAWHTITKELNFELPWPKPANYVPPEADDWILIWGGSSSVGQYSIQILQYYGYKNIIATSSQAHHDKLQTHGARACFDYRSDNVTNAISEFLSLHSGGKDFVKYIIDCIGSQTGTLQPISKIAQAGTSVAIMLPVIVVDASEGINPVYEMDVTKCASWAAGVKPSGVRTHFYADNEFLARHLQADIMPAALSMGIVKPNDMVLVEGQTLLERAEKALHILKTKGVSGARLVWRVAEEGEE</sequence>
<dbReference type="InterPro" id="IPR011032">
    <property type="entry name" value="GroES-like_sf"/>
</dbReference>
<dbReference type="EMBL" id="KB822714">
    <property type="protein sequence ID" value="ETN44564.1"/>
    <property type="molecule type" value="Genomic_DNA"/>
</dbReference>
<feature type="domain" description="Alcohol dehydrogenase-like N-terminal" evidence="4">
    <location>
        <begin position="28"/>
        <end position="127"/>
    </location>
</feature>
<proteinExistence type="inferred from homology"/>
<evidence type="ECO:0000256" key="1">
    <source>
        <dbReference type="ARBA" id="ARBA00008072"/>
    </source>
</evidence>
<evidence type="ECO:0000259" key="4">
    <source>
        <dbReference type="Pfam" id="PF08240"/>
    </source>
</evidence>
<dbReference type="Pfam" id="PF00107">
    <property type="entry name" value="ADH_zinc_N"/>
    <property type="match status" value="1"/>
</dbReference>
<dbReference type="Gene3D" id="3.40.50.720">
    <property type="entry name" value="NAD(P)-binding Rossmann-like Domain"/>
    <property type="match status" value="1"/>
</dbReference>
<dbReference type="PANTHER" id="PTHR45348:SF3">
    <property type="entry name" value="ENOYL REDUCTASE (ER) DOMAIN-CONTAINING PROTEIN"/>
    <property type="match status" value="1"/>
</dbReference>
<dbReference type="eggNOG" id="KOG1198">
    <property type="taxonomic scope" value="Eukaryota"/>
</dbReference>
<dbReference type="STRING" id="1220924.W2S9H6"/>
<dbReference type="CDD" id="cd08249">
    <property type="entry name" value="enoyl_reductase_like"/>
    <property type="match status" value="1"/>
</dbReference>
<dbReference type="Pfam" id="PF08240">
    <property type="entry name" value="ADH_N"/>
    <property type="match status" value="1"/>
</dbReference>
<organism evidence="5 6">
    <name type="scientific">Cyphellophora europaea (strain CBS 101466)</name>
    <name type="common">Phialophora europaea</name>
    <dbReference type="NCBI Taxonomy" id="1220924"/>
    <lineage>
        <taxon>Eukaryota</taxon>
        <taxon>Fungi</taxon>
        <taxon>Dikarya</taxon>
        <taxon>Ascomycota</taxon>
        <taxon>Pezizomycotina</taxon>
        <taxon>Eurotiomycetes</taxon>
        <taxon>Chaetothyriomycetidae</taxon>
        <taxon>Chaetothyriales</taxon>
        <taxon>Cyphellophoraceae</taxon>
        <taxon>Cyphellophora</taxon>
    </lineage>
</organism>
<reference evidence="5 6" key="1">
    <citation type="submission" date="2013-03" db="EMBL/GenBank/DDBJ databases">
        <title>The Genome Sequence of Phialophora europaea CBS 101466.</title>
        <authorList>
            <consortium name="The Broad Institute Genomics Platform"/>
            <person name="Cuomo C."/>
            <person name="de Hoog S."/>
            <person name="Gorbushina A."/>
            <person name="Walker B."/>
            <person name="Young S.K."/>
            <person name="Zeng Q."/>
            <person name="Gargeya S."/>
            <person name="Fitzgerald M."/>
            <person name="Haas B."/>
            <person name="Abouelleil A."/>
            <person name="Allen A.W."/>
            <person name="Alvarado L."/>
            <person name="Arachchi H.M."/>
            <person name="Berlin A.M."/>
            <person name="Chapman S.B."/>
            <person name="Gainer-Dewar J."/>
            <person name="Goldberg J."/>
            <person name="Griggs A."/>
            <person name="Gujja S."/>
            <person name="Hansen M."/>
            <person name="Howarth C."/>
            <person name="Imamovic A."/>
            <person name="Ireland A."/>
            <person name="Larimer J."/>
            <person name="McCowan C."/>
            <person name="Murphy C."/>
            <person name="Pearson M."/>
            <person name="Poon T.W."/>
            <person name="Priest M."/>
            <person name="Roberts A."/>
            <person name="Saif S."/>
            <person name="Shea T."/>
            <person name="Sisk P."/>
            <person name="Sykes S."/>
            <person name="Wortman J."/>
            <person name="Nusbaum C."/>
            <person name="Birren B."/>
        </authorList>
    </citation>
    <scope>NUCLEOTIDE SEQUENCE [LARGE SCALE GENOMIC DNA]</scope>
    <source>
        <strain evidence="5 6">CBS 101466</strain>
    </source>
</reference>
<dbReference type="VEuPathDB" id="FungiDB:HMPREF1541_10234"/>
<name>W2S9H6_CYPE1</name>
<dbReference type="AlphaFoldDB" id="W2S9H6"/>
<dbReference type="OrthoDB" id="9992527at2759"/>
<comment type="similarity">
    <text evidence="1">Belongs to the zinc-containing alcohol dehydrogenase family.</text>
</comment>
<dbReference type="RefSeq" id="XP_008713127.1">
    <property type="nucleotide sequence ID" value="XM_008714905.1"/>
</dbReference>